<name>A0A5N7MPI9_9HYPH</name>
<sequence length="153" mass="17655">AHRPWRKVNVTDRRTAKDFAVCMRELVDVDFPQAERIRVVMDNLSTHTPGSLYEAFPAAEAHRLLERLEFHFTPKHASWLNMVEIEIGVLKGQCLDRRIDTREGLEREIAAWERERNAGGARITWMFTTEKARAKMSRAYPKLAPLEPLAKGS</sequence>
<dbReference type="RefSeq" id="WP_192926348.1">
    <property type="nucleotide sequence ID" value="NZ_VOSJ01000062.1"/>
</dbReference>
<dbReference type="AlphaFoldDB" id="A0A5N7MPI9"/>
<proteinExistence type="predicted"/>
<dbReference type="Pfam" id="PF13358">
    <property type="entry name" value="DDE_3"/>
    <property type="match status" value="1"/>
</dbReference>
<gene>
    <name evidence="2" type="ORF">FS320_27375</name>
</gene>
<evidence type="ECO:0000259" key="1">
    <source>
        <dbReference type="Pfam" id="PF13358"/>
    </source>
</evidence>
<reference evidence="2 3" key="1">
    <citation type="journal article" date="2019" name="Syst. Appl. Microbiol.">
        <title>Microvirga tunisiensis sp. nov., a root nodule symbiotic bacterium isolated from Lupinus micranthus and L. luteus grown in Northern Tunisia.</title>
        <authorList>
            <person name="Msaddak A."/>
            <person name="Rejili M."/>
            <person name="Duran D."/>
            <person name="Mars M."/>
            <person name="Palacios J.M."/>
            <person name="Ruiz-Argueso T."/>
            <person name="Rey L."/>
            <person name="Imperial J."/>
        </authorList>
    </citation>
    <scope>NUCLEOTIDE SEQUENCE [LARGE SCALE GENOMIC DNA]</scope>
    <source>
        <strain evidence="2 3">Lmie10</strain>
    </source>
</reference>
<dbReference type="EMBL" id="VOSK01000170">
    <property type="protein sequence ID" value="MPR28758.1"/>
    <property type="molecule type" value="Genomic_DNA"/>
</dbReference>
<evidence type="ECO:0000313" key="3">
    <source>
        <dbReference type="Proteomes" id="UP000403266"/>
    </source>
</evidence>
<keyword evidence="3" id="KW-1185">Reference proteome</keyword>
<comment type="caution">
    <text evidence="2">The sequence shown here is derived from an EMBL/GenBank/DDBJ whole genome shotgun (WGS) entry which is preliminary data.</text>
</comment>
<dbReference type="Proteomes" id="UP000403266">
    <property type="component" value="Unassembled WGS sequence"/>
</dbReference>
<organism evidence="2 3">
    <name type="scientific">Microvirga tunisiensis</name>
    <dbReference type="NCBI Taxonomy" id="2108360"/>
    <lineage>
        <taxon>Bacteria</taxon>
        <taxon>Pseudomonadati</taxon>
        <taxon>Pseudomonadota</taxon>
        <taxon>Alphaproteobacteria</taxon>
        <taxon>Hyphomicrobiales</taxon>
        <taxon>Methylobacteriaceae</taxon>
        <taxon>Microvirga</taxon>
    </lineage>
</organism>
<feature type="domain" description="Tc1-like transposase DDE" evidence="1">
    <location>
        <begin position="5"/>
        <end position="105"/>
    </location>
</feature>
<protein>
    <submittedName>
        <fullName evidence="2">IS630 family transposase</fullName>
    </submittedName>
</protein>
<dbReference type="InterPro" id="IPR038717">
    <property type="entry name" value="Tc1-like_DDE_dom"/>
</dbReference>
<evidence type="ECO:0000313" key="2">
    <source>
        <dbReference type="EMBL" id="MPR28758.1"/>
    </source>
</evidence>
<feature type="non-terminal residue" evidence="2">
    <location>
        <position position="1"/>
    </location>
</feature>
<accession>A0A5N7MPI9</accession>